<dbReference type="PANTHER" id="PTHR42943">
    <property type="entry name" value="GLUTATHIONE S-TRANSFERASE KAPPA"/>
    <property type="match status" value="1"/>
</dbReference>
<reference evidence="4 5" key="1">
    <citation type="submission" date="2014-02" db="EMBL/GenBank/DDBJ databases">
        <title>Expanding our view of genomic diversity in Candidatus Accumulibacter clades.</title>
        <authorList>
            <person name="Skennerton C.T."/>
            <person name="Barr J.J."/>
            <person name="Slater F.R."/>
            <person name="Bond P.L."/>
            <person name="Tyson G.W."/>
        </authorList>
    </citation>
    <scope>NUCLEOTIDE SEQUENCE [LARGE SCALE GENOMIC DNA]</scope>
    <source>
        <strain evidence="5">BA-91</strain>
    </source>
</reference>
<keyword evidence="1 4" id="KW-0413">Isomerase</keyword>
<evidence type="ECO:0000256" key="1">
    <source>
        <dbReference type="PIRNR" id="PIRNR006386"/>
    </source>
</evidence>
<proteinExistence type="inferred from homology"/>
<dbReference type="PIRSF" id="PIRSF006386">
    <property type="entry name" value="HCCAis_GSTk"/>
    <property type="match status" value="1"/>
</dbReference>
<protein>
    <recommendedName>
        <fullName evidence="1">2-hydroxychromene-2-carboxylate isomerase</fullName>
        <ecNumber evidence="1">5.99.1.4</ecNumber>
    </recommendedName>
</protein>
<dbReference type="GO" id="GO:0004364">
    <property type="term" value="F:glutathione transferase activity"/>
    <property type="evidence" value="ECO:0007669"/>
    <property type="project" value="TreeGrafter"/>
</dbReference>
<dbReference type="EC" id="5.99.1.4" evidence="1"/>
<dbReference type="InterPro" id="IPR001853">
    <property type="entry name" value="DSBA-like_thioredoxin_dom"/>
</dbReference>
<comment type="similarity">
    <text evidence="1">Belongs to the GST superfamily. NadH family.</text>
</comment>
<dbReference type="PANTHER" id="PTHR42943:SF2">
    <property type="entry name" value="GLUTATHIONE S-TRANSFERASE KAPPA 1"/>
    <property type="match status" value="1"/>
</dbReference>
<accession>A0A080LW60</accession>
<dbReference type="SUPFAM" id="SSF52833">
    <property type="entry name" value="Thioredoxin-like"/>
    <property type="match status" value="1"/>
</dbReference>
<dbReference type="Pfam" id="PF01323">
    <property type="entry name" value="DSBA"/>
    <property type="match status" value="1"/>
</dbReference>
<dbReference type="InterPro" id="IPR044087">
    <property type="entry name" value="NahD-like"/>
</dbReference>
<feature type="active site" description="Nucleophile" evidence="2">
    <location>
        <position position="12"/>
    </location>
</feature>
<dbReference type="GO" id="GO:0006749">
    <property type="term" value="P:glutathione metabolic process"/>
    <property type="evidence" value="ECO:0007669"/>
    <property type="project" value="TreeGrafter"/>
</dbReference>
<dbReference type="CDD" id="cd03022">
    <property type="entry name" value="DsbA_HCCA_Iso"/>
    <property type="match status" value="1"/>
</dbReference>
<dbReference type="GO" id="GO:1901170">
    <property type="term" value="P:naphthalene catabolic process"/>
    <property type="evidence" value="ECO:0007669"/>
    <property type="project" value="InterPro"/>
</dbReference>
<feature type="domain" description="DSBA-like thioredoxin" evidence="3">
    <location>
        <begin position="3"/>
        <end position="183"/>
    </location>
</feature>
<comment type="catalytic activity">
    <reaction evidence="1">
        <text>2-hydroxychromene-2-carboxylate = (3E)-4-(2-hydroxyphenyl)-2-oxobut-3-enoate</text>
        <dbReference type="Rhea" id="RHEA:27401"/>
        <dbReference type="ChEBI" id="CHEBI:59350"/>
        <dbReference type="ChEBI" id="CHEBI:59353"/>
        <dbReference type="EC" id="5.99.1.4"/>
    </reaction>
</comment>
<dbReference type="InterPro" id="IPR051924">
    <property type="entry name" value="GST_Kappa/NadH"/>
</dbReference>
<sequence>MQQVDWYFDFISPYAYLGLIRLGELPPDLEIAYRPVLFAGLLNHWEQKGPAEIPPKRSWTYRSCTWWAARLGIPFCFPAAHPFNSLPYLRLAIAAGGTAHAVRKIFDALWTTGADPSDARQIAALARSLEIDPEELSRQEIKDALKMGTEHAIGRGVFGVPTLDVGGELFWGADATDFVKAFLADPSILSTAEMQRLAALPVSASRIPL</sequence>
<evidence type="ECO:0000313" key="4">
    <source>
        <dbReference type="EMBL" id="KFB72898.1"/>
    </source>
</evidence>
<gene>
    <name evidence="4" type="primary">nahD</name>
    <name evidence="4" type="ORF">AW09_001897</name>
</gene>
<evidence type="ECO:0000259" key="3">
    <source>
        <dbReference type="Pfam" id="PF01323"/>
    </source>
</evidence>
<dbReference type="InterPro" id="IPR014440">
    <property type="entry name" value="HCCAis_GSTk"/>
</dbReference>
<name>A0A080LW60_9PROT</name>
<dbReference type="Proteomes" id="UP000020077">
    <property type="component" value="Unassembled WGS sequence"/>
</dbReference>
<dbReference type="GO" id="GO:0004602">
    <property type="term" value="F:glutathione peroxidase activity"/>
    <property type="evidence" value="ECO:0007669"/>
    <property type="project" value="TreeGrafter"/>
</dbReference>
<evidence type="ECO:0000256" key="2">
    <source>
        <dbReference type="PIRSR" id="PIRSR006386-1"/>
    </source>
</evidence>
<evidence type="ECO:0000313" key="5">
    <source>
        <dbReference type="Proteomes" id="UP000020077"/>
    </source>
</evidence>
<dbReference type="EMBL" id="JDVG02000323">
    <property type="protein sequence ID" value="KFB72898.1"/>
    <property type="molecule type" value="Genomic_DNA"/>
</dbReference>
<dbReference type="Gene3D" id="3.40.30.10">
    <property type="entry name" value="Glutaredoxin"/>
    <property type="match status" value="1"/>
</dbReference>
<dbReference type="AlphaFoldDB" id="A0A080LW60"/>
<dbReference type="InterPro" id="IPR036249">
    <property type="entry name" value="Thioredoxin-like_sf"/>
</dbReference>
<dbReference type="GO" id="GO:0018845">
    <property type="term" value="F:2-hydroxychromene-2-carboxylate isomerase activity"/>
    <property type="evidence" value="ECO:0007669"/>
    <property type="project" value="UniProtKB-UniRule"/>
</dbReference>
<comment type="caution">
    <text evidence="4">The sequence shown here is derived from an EMBL/GenBank/DDBJ whole genome shotgun (WGS) entry which is preliminary data.</text>
</comment>
<organism evidence="4 5">
    <name type="scientific">Candidatus Accumulibacter phosphatis</name>
    <dbReference type="NCBI Taxonomy" id="327160"/>
    <lineage>
        <taxon>Bacteria</taxon>
        <taxon>Pseudomonadati</taxon>
        <taxon>Pseudomonadota</taxon>
        <taxon>Betaproteobacteria</taxon>
        <taxon>Candidatus Accumulibacter</taxon>
    </lineage>
</organism>